<dbReference type="RefSeq" id="XP_014154379.1">
    <property type="nucleotide sequence ID" value="XM_014298904.1"/>
</dbReference>
<dbReference type="Pfam" id="PF12796">
    <property type="entry name" value="Ank_2"/>
    <property type="match status" value="1"/>
</dbReference>
<dbReference type="SUPFAM" id="SSF48403">
    <property type="entry name" value="Ankyrin repeat"/>
    <property type="match status" value="1"/>
</dbReference>
<keyword evidence="6" id="KW-1185">Reference proteome</keyword>
<dbReference type="Gene3D" id="1.25.40.20">
    <property type="entry name" value="Ankyrin repeat-containing domain"/>
    <property type="match status" value="1"/>
</dbReference>
<dbReference type="InterPro" id="IPR036770">
    <property type="entry name" value="Ankyrin_rpt-contain_sf"/>
</dbReference>
<gene>
    <name evidence="5" type="ORF">SARC_07167</name>
</gene>
<feature type="repeat" description="ANK" evidence="3">
    <location>
        <begin position="110"/>
        <end position="142"/>
    </location>
</feature>
<dbReference type="GeneID" id="25907671"/>
<dbReference type="AlphaFoldDB" id="A0A0L0FUG9"/>
<dbReference type="EMBL" id="KQ242145">
    <property type="protein sequence ID" value="KNC80477.1"/>
    <property type="molecule type" value="Genomic_DNA"/>
</dbReference>
<dbReference type="STRING" id="667725.A0A0L0FUG9"/>
<dbReference type="PROSITE" id="PS50297">
    <property type="entry name" value="ANK_REP_REGION"/>
    <property type="match status" value="2"/>
</dbReference>
<dbReference type="PROSITE" id="PS50088">
    <property type="entry name" value="ANK_REPEAT"/>
    <property type="match status" value="2"/>
</dbReference>
<keyword evidence="2 3" id="KW-0040">ANK repeat</keyword>
<evidence type="ECO:0000313" key="5">
    <source>
        <dbReference type="EMBL" id="KNC80477.1"/>
    </source>
</evidence>
<keyword evidence="1" id="KW-0677">Repeat</keyword>
<reference evidence="5 6" key="1">
    <citation type="submission" date="2011-02" db="EMBL/GenBank/DDBJ databases">
        <title>The Genome Sequence of Sphaeroforma arctica JP610.</title>
        <authorList>
            <consortium name="The Broad Institute Genome Sequencing Platform"/>
            <person name="Russ C."/>
            <person name="Cuomo C."/>
            <person name="Young S.K."/>
            <person name="Zeng Q."/>
            <person name="Gargeya S."/>
            <person name="Alvarado L."/>
            <person name="Berlin A."/>
            <person name="Chapman S.B."/>
            <person name="Chen Z."/>
            <person name="Freedman E."/>
            <person name="Gellesch M."/>
            <person name="Goldberg J."/>
            <person name="Griggs A."/>
            <person name="Gujja S."/>
            <person name="Heilman E."/>
            <person name="Heiman D."/>
            <person name="Howarth C."/>
            <person name="Mehta T."/>
            <person name="Neiman D."/>
            <person name="Pearson M."/>
            <person name="Roberts A."/>
            <person name="Saif S."/>
            <person name="Shea T."/>
            <person name="Shenoy N."/>
            <person name="Sisk P."/>
            <person name="Stolte C."/>
            <person name="Sykes S."/>
            <person name="White J."/>
            <person name="Yandava C."/>
            <person name="Burger G."/>
            <person name="Gray M.W."/>
            <person name="Holland P.W.H."/>
            <person name="King N."/>
            <person name="Lang F.B.F."/>
            <person name="Roger A.J."/>
            <person name="Ruiz-Trillo I."/>
            <person name="Haas B."/>
            <person name="Nusbaum C."/>
            <person name="Birren B."/>
        </authorList>
    </citation>
    <scope>NUCLEOTIDE SEQUENCE [LARGE SCALE GENOMIC DNA]</scope>
    <source>
        <strain evidence="5 6">JP610</strain>
    </source>
</reference>
<feature type="chain" id="PRO_5005539012" evidence="4">
    <location>
        <begin position="29"/>
        <end position="162"/>
    </location>
</feature>
<dbReference type="eggNOG" id="KOG0195">
    <property type="taxonomic scope" value="Eukaryota"/>
</dbReference>
<dbReference type="SMART" id="SM00248">
    <property type="entry name" value="ANK"/>
    <property type="match status" value="2"/>
</dbReference>
<feature type="repeat" description="ANK" evidence="3">
    <location>
        <begin position="77"/>
        <end position="109"/>
    </location>
</feature>
<evidence type="ECO:0000256" key="3">
    <source>
        <dbReference type="PROSITE-ProRule" id="PRU00023"/>
    </source>
</evidence>
<dbReference type="InterPro" id="IPR002110">
    <property type="entry name" value="Ankyrin_rpt"/>
</dbReference>
<keyword evidence="4" id="KW-0732">Signal</keyword>
<name>A0A0L0FUG9_9EUKA</name>
<dbReference type="OrthoDB" id="341259at2759"/>
<dbReference type="PANTHER" id="PTHR24173">
    <property type="entry name" value="ANKYRIN REPEAT CONTAINING"/>
    <property type="match status" value="1"/>
</dbReference>
<evidence type="ECO:0000256" key="2">
    <source>
        <dbReference type="ARBA" id="ARBA00023043"/>
    </source>
</evidence>
<evidence type="ECO:0000256" key="1">
    <source>
        <dbReference type="ARBA" id="ARBA00022737"/>
    </source>
</evidence>
<dbReference type="PANTHER" id="PTHR24173:SF74">
    <property type="entry name" value="ANKYRIN REPEAT DOMAIN-CONTAINING PROTEIN 16"/>
    <property type="match status" value="1"/>
</dbReference>
<evidence type="ECO:0000256" key="4">
    <source>
        <dbReference type="SAM" id="SignalP"/>
    </source>
</evidence>
<feature type="signal peptide" evidence="4">
    <location>
        <begin position="1"/>
        <end position="28"/>
    </location>
</feature>
<evidence type="ECO:0000313" key="6">
    <source>
        <dbReference type="Proteomes" id="UP000054560"/>
    </source>
</evidence>
<organism evidence="5 6">
    <name type="scientific">Sphaeroforma arctica JP610</name>
    <dbReference type="NCBI Taxonomy" id="667725"/>
    <lineage>
        <taxon>Eukaryota</taxon>
        <taxon>Ichthyosporea</taxon>
        <taxon>Ichthyophonida</taxon>
        <taxon>Sphaeroforma</taxon>
    </lineage>
</organism>
<proteinExistence type="predicted"/>
<dbReference type="Proteomes" id="UP000054560">
    <property type="component" value="Unassembled WGS sequence"/>
</dbReference>
<protein>
    <submittedName>
        <fullName evidence="5">Uncharacterized protein</fullName>
    </submittedName>
</protein>
<accession>A0A0L0FUG9</accession>
<sequence>MSGDVLLLLYHCLLQSPLFPVDVDVVIGDTVSRSAGFHGNGDSQKVLPTTVQFWGRFTSCYQLLTNEKADLEATHVVKRTPLHLASIHGHTAIAPALVAYSANVKAKDQFGCTPLHRTCEEGHTEIVELLLSKRAALDCINKVRMTGAYHVEVLFSYLRTRQ</sequence>